<organism evidence="3 4">
    <name type="scientific">Rhizoclosmatium globosum</name>
    <dbReference type="NCBI Taxonomy" id="329046"/>
    <lineage>
        <taxon>Eukaryota</taxon>
        <taxon>Fungi</taxon>
        <taxon>Fungi incertae sedis</taxon>
        <taxon>Chytridiomycota</taxon>
        <taxon>Chytridiomycota incertae sedis</taxon>
        <taxon>Chytridiomycetes</taxon>
        <taxon>Chytridiales</taxon>
        <taxon>Chytriomycetaceae</taxon>
        <taxon>Rhizoclosmatium</taxon>
    </lineage>
</organism>
<proteinExistence type="predicted"/>
<sequence length="370" mass="41674">MSQTEEELIDYDFDDIEDSSDLKTNKLVETQGSASTLASTAEDEIVDELSPLPSATMVIDVDQDNSLETAVKKLHMGEPLATTPETYLRAKLTAVQNNLIAVQDQAIETATELETVKKDRDLIMEQLDKTVTKYTAAKNKVVELEHRCKHLTGRRDHHKKQCDTFQSRLKEAEAKLTVTTGSTPPEGADAMVNNEEQVFRLKERIDSLNEQLTNAWRNVNTLQEELDYANQASWIRAQGKDQSGTPPTDRDERKTFFLKKAREEELSNLQKVVAGINLQSGITASTPLTKDNIGIAALTGAQIGGYLAQQKDFGKANRAQKKNNRNNRMRGNRYGQREYDDHRGEWDPRPSNRGRPNYSSSGGRYSRERN</sequence>
<dbReference type="SUPFAM" id="SSF57997">
    <property type="entry name" value="Tropomyosin"/>
    <property type="match status" value="1"/>
</dbReference>
<feature type="coiled-coil region" evidence="1">
    <location>
        <begin position="155"/>
        <end position="225"/>
    </location>
</feature>
<feature type="compositionally biased region" description="Basic and acidic residues" evidence="2">
    <location>
        <begin position="335"/>
        <end position="350"/>
    </location>
</feature>
<dbReference type="AlphaFoldDB" id="A0A1Y2BQV1"/>
<evidence type="ECO:0000313" key="3">
    <source>
        <dbReference type="EMBL" id="ORY36535.1"/>
    </source>
</evidence>
<keyword evidence="4" id="KW-1185">Reference proteome</keyword>
<reference evidence="3 4" key="1">
    <citation type="submission" date="2016-07" db="EMBL/GenBank/DDBJ databases">
        <title>Pervasive Adenine N6-methylation of Active Genes in Fungi.</title>
        <authorList>
            <consortium name="DOE Joint Genome Institute"/>
            <person name="Mondo S.J."/>
            <person name="Dannebaum R.O."/>
            <person name="Kuo R.C."/>
            <person name="Labutti K."/>
            <person name="Haridas S."/>
            <person name="Kuo A."/>
            <person name="Salamov A."/>
            <person name="Ahrendt S.R."/>
            <person name="Lipzen A."/>
            <person name="Sullivan W."/>
            <person name="Andreopoulos W.B."/>
            <person name="Clum A."/>
            <person name="Lindquist E."/>
            <person name="Daum C."/>
            <person name="Ramamoorthy G.K."/>
            <person name="Gryganskyi A."/>
            <person name="Culley D."/>
            <person name="Magnuson J.K."/>
            <person name="James T.Y."/>
            <person name="O'Malley M.A."/>
            <person name="Stajich J.E."/>
            <person name="Spatafora J.W."/>
            <person name="Visel A."/>
            <person name="Grigoriev I.V."/>
        </authorList>
    </citation>
    <scope>NUCLEOTIDE SEQUENCE [LARGE SCALE GENOMIC DNA]</scope>
    <source>
        <strain evidence="3 4">JEL800</strain>
    </source>
</reference>
<evidence type="ECO:0000313" key="4">
    <source>
        <dbReference type="Proteomes" id="UP000193642"/>
    </source>
</evidence>
<dbReference type="Proteomes" id="UP000193642">
    <property type="component" value="Unassembled WGS sequence"/>
</dbReference>
<feature type="compositionally biased region" description="Basic residues" evidence="2">
    <location>
        <begin position="318"/>
        <end position="331"/>
    </location>
</feature>
<feature type="compositionally biased region" description="Low complexity" evidence="2">
    <location>
        <begin position="351"/>
        <end position="364"/>
    </location>
</feature>
<name>A0A1Y2BQV1_9FUNG</name>
<feature type="region of interest" description="Disordered" evidence="2">
    <location>
        <begin position="314"/>
        <end position="370"/>
    </location>
</feature>
<evidence type="ECO:0000256" key="2">
    <source>
        <dbReference type="SAM" id="MobiDB-lite"/>
    </source>
</evidence>
<comment type="caution">
    <text evidence="3">The sequence shown here is derived from an EMBL/GenBank/DDBJ whole genome shotgun (WGS) entry which is preliminary data.</text>
</comment>
<dbReference type="Gene3D" id="1.10.287.1490">
    <property type="match status" value="1"/>
</dbReference>
<keyword evidence="1" id="KW-0175">Coiled coil</keyword>
<protein>
    <submittedName>
        <fullName evidence="3">Uncharacterized protein</fullName>
    </submittedName>
</protein>
<evidence type="ECO:0000256" key="1">
    <source>
        <dbReference type="SAM" id="Coils"/>
    </source>
</evidence>
<gene>
    <name evidence="3" type="ORF">BCR33DRAFT_478386</name>
</gene>
<dbReference type="EMBL" id="MCGO01000055">
    <property type="protein sequence ID" value="ORY36535.1"/>
    <property type="molecule type" value="Genomic_DNA"/>
</dbReference>
<accession>A0A1Y2BQV1</accession>